<proteinExistence type="predicted"/>
<evidence type="ECO:0000256" key="3">
    <source>
        <dbReference type="ARBA" id="ARBA00023163"/>
    </source>
</evidence>
<dbReference type="InterPro" id="IPR036390">
    <property type="entry name" value="WH_DNA-bd_sf"/>
</dbReference>
<keyword evidence="3" id="KW-0804">Transcription</keyword>
<dbReference type="PANTHER" id="PTHR33204:SF39">
    <property type="entry name" value="TRANSCRIPTIONAL REGULATORY PROTEIN"/>
    <property type="match status" value="1"/>
</dbReference>
<dbReference type="Gene3D" id="1.10.10.10">
    <property type="entry name" value="Winged helix-like DNA-binding domain superfamily/Winged helix DNA-binding domain"/>
    <property type="match status" value="1"/>
</dbReference>
<dbReference type="Proteomes" id="UP001597036">
    <property type="component" value="Unassembled WGS sequence"/>
</dbReference>
<evidence type="ECO:0000313" key="5">
    <source>
        <dbReference type="EMBL" id="MFD0705145.1"/>
    </source>
</evidence>
<gene>
    <name evidence="5" type="ORF">ACFQY8_05230</name>
</gene>
<keyword evidence="2" id="KW-0238">DNA-binding</keyword>
<reference evidence="6" key="1">
    <citation type="journal article" date="2019" name="Int. J. Syst. Evol. Microbiol.">
        <title>The Global Catalogue of Microorganisms (GCM) 10K type strain sequencing project: providing services to taxonomists for standard genome sequencing and annotation.</title>
        <authorList>
            <consortium name="The Broad Institute Genomics Platform"/>
            <consortium name="The Broad Institute Genome Sequencing Center for Infectious Disease"/>
            <person name="Wu L."/>
            <person name="Ma J."/>
        </authorList>
    </citation>
    <scope>NUCLEOTIDE SEQUENCE [LARGE SCALE GENOMIC DNA]</scope>
    <source>
        <strain evidence="6">CCM 8604</strain>
    </source>
</reference>
<evidence type="ECO:0000259" key="4">
    <source>
        <dbReference type="PROSITE" id="PS51118"/>
    </source>
</evidence>
<sequence>MKNAIEFNPYSKACPSREVLGEVGNLWSVLIIVSLSDGPLRFGQLQSRIEGISNRMLTQTLRNLERDGLILRTQLPEVPPRVEYSLTDLGTHMLKPLSQVEKWVLQYMPQIMENREKYDAIVAE</sequence>
<dbReference type="RefSeq" id="WP_377938840.1">
    <property type="nucleotide sequence ID" value="NZ_JBHTHQ010000021.1"/>
</dbReference>
<evidence type="ECO:0000256" key="2">
    <source>
        <dbReference type="ARBA" id="ARBA00023125"/>
    </source>
</evidence>
<keyword evidence="6" id="KW-1185">Reference proteome</keyword>
<dbReference type="EMBL" id="JBHTHQ010000021">
    <property type="protein sequence ID" value="MFD0705145.1"/>
    <property type="molecule type" value="Genomic_DNA"/>
</dbReference>
<dbReference type="PANTHER" id="PTHR33204">
    <property type="entry name" value="TRANSCRIPTIONAL REGULATOR, MARR FAMILY"/>
    <property type="match status" value="1"/>
</dbReference>
<dbReference type="InterPro" id="IPR002577">
    <property type="entry name" value="HTH_HxlR"/>
</dbReference>
<organism evidence="5 6">
    <name type="scientific">Alloscardovia venturai</name>
    <dbReference type="NCBI Taxonomy" id="1769421"/>
    <lineage>
        <taxon>Bacteria</taxon>
        <taxon>Bacillati</taxon>
        <taxon>Actinomycetota</taxon>
        <taxon>Actinomycetes</taxon>
        <taxon>Bifidobacteriales</taxon>
        <taxon>Bifidobacteriaceae</taxon>
        <taxon>Alloscardovia</taxon>
    </lineage>
</organism>
<evidence type="ECO:0000313" key="6">
    <source>
        <dbReference type="Proteomes" id="UP001597036"/>
    </source>
</evidence>
<keyword evidence="1" id="KW-0805">Transcription regulation</keyword>
<dbReference type="Pfam" id="PF01638">
    <property type="entry name" value="HxlR"/>
    <property type="match status" value="1"/>
</dbReference>
<accession>A0ABW2Y719</accession>
<dbReference type="PROSITE" id="PS51118">
    <property type="entry name" value="HTH_HXLR"/>
    <property type="match status" value="1"/>
</dbReference>
<dbReference type="SUPFAM" id="SSF46785">
    <property type="entry name" value="Winged helix' DNA-binding domain"/>
    <property type="match status" value="1"/>
</dbReference>
<comment type="caution">
    <text evidence="5">The sequence shown here is derived from an EMBL/GenBank/DDBJ whole genome shotgun (WGS) entry which is preliminary data.</text>
</comment>
<protein>
    <submittedName>
        <fullName evidence="5">Winged helix-turn-helix transcriptional regulator</fullName>
    </submittedName>
</protein>
<feature type="domain" description="HTH hxlR-type" evidence="4">
    <location>
        <begin position="14"/>
        <end position="112"/>
    </location>
</feature>
<name>A0ABW2Y719_9BIFI</name>
<evidence type="ECO:0000256" key="1">
    <source>
        <dbReference type="ARBA" id="ARBA00023015"/>
    </source>
</evidence>
<dbReference type="InterPro" id="IPR036388">
    <property type="entry name" value="WH-like_DNA-bd_sf"/>
</dbReference>